<sequence>MNGFEFRTHARTLAGEGASQRLGEAVAAQWGPCRILVVTDEQLVRLGLVAALAQSLRDAGHTVQVYDGVLADPPEAVVSQAIARGRETDVQCVIGFGGGSSMDIAKLVAAFAGSAADFRDSYGIDRVATARLPLVQVPTTAGTGSEATPIAIVTREDASKAGIVSPVLYCDIAVLDAALTRGLPPAVTAATGIDAIVHAVEAYTSRLRKNPISDGLAREALRLLCRSIGPACRDGADMAARHDMLLGAMLAGQAFANAPVAAVHALAYPLGGVFHVPHGLSNALMFGAVLRFNLPQAGAAYAQLAQIACPQVDGPQQARAEGFVQEMAGLGPRLGLPRRLAEVGVAERDLPMLAQQAMQQQRLLVNNPRELGYDDALRLYREAL</sequence>
<feature type="domain" description="Fe-containing alcohol dehydrogenase-like C-terminal" evidence="6">
    <location>
        <begin position="188"/>
        <end position="383"/>
    </location>
</feature>
<dbReference type="FunFam" id="1.20.1090.10:FF:000001">
    <property type="entry name" value="Aldehyde-alcohol dehydrogenase"/>
    <property type="match status" value="1"/>
</dbReference>
<evidence type="ECO:0000313" key="8">
    <source>
        <dbReference type="Proteomes" id="UP000007564"/>
    </source>
</evidence>
<dbReference type="FunFam" id="3.40.50.1970:FF:000003">
    <property type="entry name" value="Alcohol dehydrogenase, iron-containing"/>
    <property type="match status" value="1"/>
</dbReference>
<evidence type="ECO:0000256" key="4">
    <source>
        <dbReference type="ARBA" id="ARBA00023027"/>
    </source>
</evidence>
<dbReference type="Gene3D" id="1.20.1090.10">
    <property type="entry name" value="Dehydroquinate synthase-like - alpha domain"/>
    <property type="match status" value="1"/>
</dbReference>
<protein>
    <submittedName>
        <fullName evidence="7">Putative alcohol dehydrogenase</fullName>
        <ecNumber evidence="7">1.1.1.1</ecNumber>
    </submittedName>
</protein>
<dbReference type="PANTHER" id="PTHR11496:SF102">
    <property type="entry name" value="ALCOHOL DEHYDROGENASE 4"/>
    <property type="match status" value="1"/>
</dbReference>
<evidence type="ECO:0000256" key="2">
    <source>
        <dbReference type="ARBA" id="ARBA00007358"/>
    </source>
</evidence>
<dbReference type="RefSeq" id="WP_010926638.1">
    <property type="nucleotide sequence ID" value="NC_019382.1"/>
</dbReference>
<dbReference type="PANTHER" id="PTHR11496">
    <property type="entry name" value="ALCOHOL DEHYDROGENASE"/>
    <property type="match status" value="1"/>
</dbReference>
<keyword evidence="3 7" id="KW-0560">Oxidoreductase</keyword>
<name>A0A0C6NZS8_BORBO</name>
<accession>A0A0C6NZS8</accession>
<comment type="cofactor">
    <cofactor evidence="1">
        <name>Fe cation</name>
        <dbReference type="ChEBI" id="CHEBI:24875"/>
    </cofactor>
</comment>
<dbReference type="InterPro" id="IPR001670">
    <property type="entry name" value="ADH_Fe/GldA"/>
</dbReference>
<proteinExistence type="inferred from homology"/>
<evidence type="ECO:0000259" key="5">
    <source>
        <dbReference type="Pfam" id="PF00465"/>
    </source>
</evidence>
<dbReference type="EC" id="1.1.1.1" evidence="7"/>
<dbReference type="GO" id="GO:0046872">
    <property type="term" value="F:metal ion binding"/>
    <property type="evidence" value="ECO:0007669"/>
    <property type="project" value="InterPro"/>
</dbReference>
<dbReference type="SUPFAM" id="SSF56796">
    <property type="entry name" value="Dehydroquinate synthase-like"/>
    <property type="match status" value="1"/>
</dbReference>
<dbReference type="PROSITE" id="PS00913">
    <property type="entry name" value="ADH_IRON_1"/>
    <property type="match status" value="1"/>
</dbReference>
<dbReference type="EMBL" id="HE965806">
    <property type="protein sequence ID" value="CCJ52496.1"/>
    <property type="molecule type" value="Genomic_DNA"/>
</dbReference>
<feature type="domain" description="Alcohol dehydrogenase iron-type/glycerol dehydrogenase GldA" evidence="5">
    <location>
        <begin position="11"/>
        <end position="176"/>
    </location>
</feature>
<evidence type="ECO:0000256" key="3">
    <source>
        <dbReference type="ARBA" id="ARBA00023002"/>
    </source>
</evidence>
<gene>
    <name evidence="7" type="ORF">BN112_0578</name>
</gene>
<dbReference type="KEGG" id="bbh:BN112_0578"/>
<dbReference type="GO" id="GO:0004022">
    <property type="term" value="F:alcohol dehydrogenase (NAD+) activity"/>
    <property type="evidence" value="ECO:0007669"/>
    <property type="project" value="UniProtKB-EC"/>
</dbReference>
<evidence type="ECO:0000259" key="6">
    <source>
        <dbReference type="Pfam" id="PF25137"/>
    </source>
</evidence>
<dbReference type="InterPro" id="IPR056798">
    <property type="entry name" value="ADH_Fe_C"/>
</dbReference>
<keyword evidence="4" id="KW-0520">NAD</keyword>
<dbReference type="InterPro" id="IPR039697">
    <property type="entry name" value="Alcohol_dehydrogenase_Fe"/>
</dbReference>
<dbReference type="Pfam" id="PF00465">
    <property type="entry name" value="Fe-ADH"/>
    <property type="match status" value="1"/>
</dbReference>
<comment type="similarity">
    <text evidence="2">Belongs to the iron-containing alcohol dehydrogenase family.</text>
</comment>
<dbReference type="CDD" id="cd08193">
    <property type="entry name" value="HVD"/>
    <property type="match status" value="1"/>
</dbReference>
<dbReference type="AlphaFoldDB" id="A0A0C6NZS8"/>
<dbReference type="InterPro" id="IPR018211">
    <property type="entry name" value="ADH_Fe_CS"/>
</dbReference>
<dbReference type="GeneID" id="56478885"/>
<evidence type="ECO:0000256" key="1">
    <source>
        <dbReference type="ARBA" id="ARBA00001962"/>
    </source>
</evidence>
<dbReference type="Proteomes" id="UP000007564">
    <property type="component" value="Chromosome"/>
</dbReference>
<dbReference type="Pfam" id="PF25137">
    <property type="entry name" value="ADH_Fe_C"/>
    <property type="match status" value="1"/>
</dbReference>
<dbReference type="OrthoDB" id="9815791at2"/>
<reference evidence="7 8" key="1">
    <citation type="journal article" date="2012" name="BMC Genomics">
        <title>Comparative genomics of the classical Bordetella subspecies: the evolution and exchange of virulence-associated diversity amongst closely related pathogens.</title>
        <authorList>
            <person name="Park J."/>
            <person name="Zhang Y."/>
            <person name="Buboltz A.M."/>
            <person name="Zhang X."/>
            <person name="Schuster S.C."/>
            <person name="Ahuja U."/>
            <person name="Liu M."/>
            <person name="Miller J.F."/>
            <person name="Sebaihia M."/>
            <person name="Bentley S.D."/>
            <person name="Parkhill J."/>
            <person name="Harvill E.T."/>
        </authorList>
    </citation>
    <scope>NUCLEOTIDE SEQUENCE [LARGE SCALE GENOMIC DNA]</scope>
    <source>
        <strain evidence="7 8">253</strain>
    </source>
</reference>
<dbReference type="Gene3D" id="3.40.50.1970">
    <property type="match status" value="1"/>
</dbReference>
<evidence type="ECO:0000313" key="7">
    <source>
        <dbReference type="EMBL" id="CCJ52496.1"/>
    </source>
</evidence>
<dbReference type="HOGENOM" id="CLU_007207_0_0_4"/>
<organism evidence="7 8">
    <name type="scientific">Bordetella bronchiseptica 253</name>
    <dbReference type="NCBI Taxonomy" id="568707"/>
    <lineage>
        <taxon>Bacteria</taxon>
        <taxon>Pseudomonadati</taxon>
        <taxon>Pseudomonadota</taxon>
        <taxon>Betaproteobacteria</taxon>
        <taxon>Burkholderiales</taxon>
        <taxon>Alcaligenaceae</taxon>
        <taxon>Bordetella</taxon>
    </lineage>
</organism>